<keyword evidence="1" id="KW-0808">Transferase</keyword>
<evidence type="ECO:0000256" key="1">
    <source>
        <dbReference type="ARBA" id="ARBA00022679"/>
    </source>
</evidence>
<keyword evidence="7" id="KW-1185">Reference proteome</keyword>
<evidence type="ECO:0000313" key="7">
    <source>
        <dbReference type="Proteomes" id="UP000683925"/>
    </source>
</evidence>
<dbReference type="GO" id="GO:0005524">
    <property type="term" value="F:ATP binding"/>
    <property type="evidence" value="ECO:0007669"/>
    <property type="project" value="UniProtKB-KW"/>
</dbReference>
<dbReference type="InterPro" id="IPR000719">
    <property type="entry name" value="Prot_kinase_dom"/>
</dbReference>
<comment type="caution">
    <text evidence="6">The sequence shown here is derived from an EMBL/GenBank/DDBJ whole genome shotgun (WGS) entry which is preliminary data.</text>
</comment>
<reference evidence="6" key="1">
    <citation type="submission" date="2021-01" db="EMBL/GenBank/DDBJ databases">
        <authorList>
            <consortium name="Genoscope - CEA"/>
            <person name="William W."/>
        </authorList>
    </citation>
    <scope>NUCLEOTIDE SEQUENCE</scope>
</reference>
<dbReference type="PROSITE" id="PS50011">
    <property type="entry name" value="PROTEIN_KINASE_DOM"/>
    <property type="match status" value="1"/>
</dbReference>
<keyword evidence="4" id="KW-0067">ATP-binding</keyword>
<dbReference type="GO" id="GO:0005829">
    <property type="term" value="C:cytosol"/>
    <property type="evidence" value="ECO:0007669"/>
    <property type="project" value="TreeGrafter"/>
</dbReference>
<dbReference type="InterPro" id="IPR008271">
    <property type="entry name" value="Ser/Thr_kinase_AS"/>
</dbReference>
<feature type="domain" description="Protein kinase" evidence="5">
    <location>
        <begin position="12"/>
        <end position="294"/>
    </location>
</feature>
<evidence type="ECO:0000256" key="3">
    <source>
        <dbReference type="ARBA" id="ARBA00022777"/>
    </source>
</evidence>
<keyword evidence="3" id="KW-0418">Kinase</keyword>
<dbReference type="GO" id="GO:0005776">
    <property type="term" value="C:autophagosome"/>
    <property type="evidence" value="ECO:0007669"/>
    <property type="project" value="TreeGrafter"/>
</dbReference>
<dbReference type="PANTHER" id="PTHR24348">
    <property type="entry name" value="SERINE/THREONINE-PROTEIN KINASE UNC-51-RELATED"/>
    <property type="match status" value="1"/>
</dbReference>
<dbReference type="EMBL" id="CAJJDP010000028">
    <property type="protein sequence ID" value="CAD8153999.1"/>
    <property type="molecule type" value="Genomic_DNA"/>
</dbReference>
<dbReference type="PANTHER" id="PTHR24348:SF22">
    <property type="entry name" value="NON-SPECIFIC SERINE_THREONINE PROTEIN KINASE"/>
    <property type="match status" value="1"/>
</dbReference>
<dbReference type="GO" id="GO:0000045">
    <property type="term" value="P:autophagosome assembly"/>
    <property type="evidence" value="ECO:0007669"/>
    <property type="project" value="TreeGrafter"/>
</dbReference>
<evidence type="ECO:0000256" key="4">
    <source>
        <dbReference type="ARBA" id="ARBA00022840"/>
    </source>
</evidence>
<dbReference type="SMART" id="SM00220">
    <property type="entry name" value="S_TKc"/>
    <property type="match status" value="1"/>
</dbReference>
<dbReference type="Pfam" id="PF00069">
    <property type="entry name" value="Pkinase"/>
    <property type="match status" value="1"/>
</dbReference>
<dbReference type="OMA" id="VFECQSK"/>
<gene>
    <name evidence="6" type="ORF">POCTA_138.1.T0280309</name>
</gene>
<dbReference type="GO" id="GO:0004674">
    <property type="term" value="F:protein serine/threonine kinase activity"/>
    <property type="evidence" value="ECO:0007669"/>
    <property type="project" value="InterPro"/>
</dbReference>
<evidence type="ECO:0000259" key="5">
    <source>
        <dbReference type="PROSITE" id="PS50011"/>
    </source>
</evidence>
<dbReference type="AlphaFoldDB" id="A0A8S1TSQ2"/>
<evidence type="ECO:0000313" key="6">
    <source>
        <dbReference type="EMBL" id="CAD8153999.1"/>
    </source>
</evidence>
<proteinExistence type="predicted"/>
<dbReference type="GO" id="GO:0016020">
    <property type="term" value="C:membrane"/>
    <property type="evidence" value="ECO:0007669"/>
    <property type="project" value="TreeGrafter"/>
</dbReference>
<evidence type="ECO:0000256" key="2">
    <source>
        <dbReference type="ARBA" id="ARBA00022741"/>
    </source>
</evidence>
<dbReference type="InterPro" id="IPR045269">
    <property type="entry name" value="Atg1-like"/>
</dbReference>
<keyword evidence="2" id="KW-0547">Nucleotide-binding</keyword>
<dbReference type="OrthoDB" id="322319at2759"/>
<organism evidence="6 7">
    <name type="scientific">Paramecium octaurelia</name>
    <dbReference type="NCBI Taxonomy" id="43137"/>
    <lineage>
        <taxon>Eukaryota</taxon>
        <taxon>Sar</taxon>
        <taxon>Alveolata</taxon>
        <taxon>Ciliophora</taxon>
        <taxon>Intramacronucleata</taxon>
        <taxon>Oligohymenophorea</taxon>
        <taxon>Peniculida</taxon>
        <taxon>Parameciidae</taxon>
        <taxon>Paramecium</taxon>
    </lineage>
</organism>
<dbReference type="GO" id="GO:0010506">
    <property type="term" value="P:regulation of autophagy"/>
    <property type="evidence" value="ECO:0007669"/>
    <property type="project" value="InterPro"/>
</dbReference>
<name>A0A8S1TSQ2_PAROT</name>
<protein>
    <recommendedName>
        <fullName evidence="5">Protein kinase domain-containing protein</fullName>
    </recommendedName>
</protein>
<dbReference type="Proteomes" id="UP000683925">
    <property type="component" value="Unassembled WGS sequence"/>
</dbReference>
<sequence>MHTVGENNEYVINTNSVVGKGNYGIVYGCYCKNNSQVQLCAKITQIYSDNNSNKEQQEKNIRREKQITEIVQRNKDNQNLVQVQYVKYDKDTSKLIVIMEKCASNLDKEWKEINVYQEAMVIDFLSQFLNGYKALYESNVIHRDIKPENILIQNIDGQKFYRLADFGIGRICKINDFKLTKAGTPFYASPELNSLIQDSELDNKFGLMKQDKQKSVSDVYSLGILLHQLVMGGYPCETTPTGIRQFMNKIKVDKFKLNARINPKLADLIERMIVYNPQERMTFDTLYEECNRFTMMRLPVARPVFKPIMTNPNSAINPQPFLPKPPQINSQQILPNQILFVNQPSGQGIITIQPSSQGIITNQPSGLGIITNQPSGQGLITNQPPGQGIITPQLLLNTKEEICNYLKKILKIHKNTLSPQSIKCFEDFILERTPLSEIGNLYNNFDKTLTYTPEEMQFYYCLKYGMLGQQQITRKQYEDQKRDLSN</sequence>
<accession>A0A8S1TSQ2</accession>
<dbReference type="GO" id="GO:0000407">
    <property type="term" value="C:phagophore assembly site"/>
    <property type="evidence" value="ECO:0007669"/>
    <property type="project" value="TreeGrafter"/>
</dbReference>
<dbReference type="PROSITE" id="PS00108">
    <property type="entry name" value="PROTEIN_KINASE_ST"/>
    <property type="match status" value="1"/>
</dbReference>